<organism evidence="2 3">
    <name type="scientific">Campylobacter novaezeelandiae</name>
    <dbReference type="NCBI Taxonomy" id="2267891"/>
    <lineage>
        <taxon>Bacteria</taxon>
        <taxon>Pseudomonadati</taxon>
        <taxon>Campylobacterota</taxon>
        <taxon>Epsilonproteobacteria</taxon>
        <taxon>Campylobacterales</taxon>
        <taxon>Campylobacteraceae</taxon>
        <taxon>Campylobacter</taxon>
    </lineage>
</organism>
<keyword evidence="1" id="KW-0472">Membrane</keyword>
<dbReference type="Proteomes" id="UP000292583">
    <property type="component" value="Unassembled WGS sequence"/>
</dbReference>
<keyword evidence="1" id="KW-0812">Transmembrane</keyword>
<proteinExistence type="predicted"/>
<dbReference type="AlphaFoldDB" id="A0A4Q9JWF1"/>
<protein>
    <submittedName>
        <fullName evidence="2">Uncharacterized protein</fullName>
    </submittedName>
</protein>
<dbReference type="EMBL" id="QPGR01000002">
    <property type="protein sequence ID" value="TBR82096.1"/>
    <property type="molecule type" value="Genomic_DNA"/>
</dbReference>
<evidence type="ECO:0000313" key="2">
    <source>
        <dbReference type="EMBL" id="TBR82096.1"/>
    </source>
</evidence>
<accession>A0A4Q9JWF1</accession>
<feature type="transmembrane region" description="Helical" evidence="1">
    <location>
        <begin position="31"/>
        <end position="52"/>
    </location>
</feature>
<evidence type="ECO:0000313" key="3">
    <source>
        <dbReference type="Proteomes" id="UP000292583"/>
    </source>
</evidence>
<keyword evidence="3" id="KW-1185">Reference proteome</keyword>
<reference evidence="2 3" key="1">
    <citation type="submission" date="2018-07" db="EMBL/GenBank/DDBJ databases">
        <title>Campylobacter zealandensis sp. nov., isolated from birds and water in New Zealand.</title>
        <authorList>
            <person name="Wilkinson D.A."/>
            <person name="Biggs P.J."/>
            <person name="French N.P."/>
            <person name="Midwinter A.C."/>
        </authorList>
    </citation>
    <scope>NUCLEOTIDE SEQUENCE [LARGE SCALE GENOMIC DNA]</scope>
    <source>
        <strain evidence="2 3">B423b</strain>
    </source>
</reference>
<keyword evidence="1" id="KW-1133">Transmembrane helix</keyword>
<sequence>MALSDFRNISSFFNCTFILSFRKNKENPLKIFYFTFFVFIVIGWVVVNYKVINYRINSHYLFLYFQ</sequence>
<gene>
    <name evidence="2" type="ORF">DU473_02125</name>
</gene>
<name>A0A4Q9JWF1_9BACT</name>
<comment type="caution">
    <text evidence="2">The sequence shown here is derived from an EMBL/GenBank/DDBJ whole genome shotgun (WGS) entry which is preliminary data.</text>
</comment>
<evidence type="ECO:0000256" key="1">
    <source>
        <dbReference type="SAM" id="Phobius"/>
    </source>
</evidence>